<name>A0A2W2AQU5_9BACT</name>
<keyword evidence="2" id="KW-1185">Reference proteome</keyword>
<accession>A0A2W2AQU5</accession>
<dbReference type="PANTHER" id="PTHR33639:SF2">
    <property type="entry name" value="DUF393 DOMAIN-CONTAINING PROTEIN"/>
    <property type="match status" value="1"/>
</dbReference>
<dbReference type="Proteomes" id="UP000248745">
    <property type="component" value="Unassembled WGS sequence"/>
</dbReference>
<proteinExistence type="predicted"/>
<evidence type="ECO:0000313" key="1">
    <source>
        <dbReference type="EMBL" id="PZF74780.1"/>
    </source>
</evidence>
<gene>
    <name evidence="1" type="ORF">DN068_00870</name>
</gene>
<dbReference type="GO" id="GO:0015035">
    <property type="term" value="F:protein-disulfide reductase activity"/>
    <property type="evidence" value="ECO:0007669"/>
    <property type="project" value="InterPro"/>
</dbReference>
<sequence length="134" mass="15366">MSNKASSPVILFDGVCNLCNSTVQFIIRHDKKHRFRFAALQSAYGQRLVEKFAVSGDSVVLYQDGKIYQRSSAVLKIAPQISGAYWLLCIGYILPRFLRDAIYDLVARNRYRWFGKQDSCMMPTKELQSLFLSD</sequence>
<dbReference type="Pfam" id="PF04134">
    <property type="entry name" value="DCC1-like"/>
    <property type="match status" value="1"/>
</dbReference>
<evidence type="ECO:0000313" key="2">
    <source>
        <dbReference type="Proteomes" id="UP000248745"/>
    </source>
</evidence>
<organism evidence="1 2">
    <name type="scientific">Taibaiella soli</name>
    <dbReference type="NCBI Taxonomy" id="1649169"/>
    <lineage>
        <taxon>Bacteria</taxon>
        <taxon>Pseudomonadati</taxon>
        <taxon>Bacteroidota</taxon>
        <taxon>Chitinophagia</taxon>
        <taxon>Chitinophagales</taxon>
        <taxon>Chitinophagaceae</taxon>
        <taxon>Taibaiella</taxon>
    </lineage>
</organism>
<dbReference type="EMBL" id="QKTW01000002">
    <property type="protein sequence ID" value="PZF74780.1"/>
    <property type="molecule type" value="Genomic_DNA"/>
</dbReference>
<dbReference type="InterPro" id="IPR007263">
    <property type="entry name" value="DCC1-like"/>
</dbReference>
<reference evidence="1 2" key="1">
    <citation type="submission" date="2018-06" db="EMBL/GenBank/DDBJ databases">
        <title>Mucibacter soli gen. nov., sp. nov., a new member of the family Chitinophagaceae producing mucin.</title>
        <authorList>
            <person name="Kim M.-K."/>
            <person name="Park S."/>
            <person name="Kim T.-S."/>
            <person name="Joung Y."/>
            <person name="Han J.-H."/>
            <person name="Kim S.B."/>
        </authorList>
    </citation>
    <scope>NUCLEOTIDE SEQUENCE [LARGE SCALE GENOMIC DNA]</scope>
    <source>
        <strain evidence="1 2">R1-15</strain>
    </source>
</reference>
<dbReference type="AlphaFoldDB" id="A0A2W2AQU5"/>
<dbReference type="PANTHER" id="PTHR33639">
    <property type="entry name" value="THIOL-DISULFIDE OXIDOREDUCTASE DCC"/>
    <property type="match status" value="1"/>
</dbReference>
<protein>
    <submittedName>
        <fullName evidence="1">Thiol-disulfide oxidoreductase</fullName>
    </submittedName>
</protein>
<dbReference type="OrthoDB" id="9785438at2"/>
<comment type="caution">
    <text evidence="1">The sequence shown here is derived from an EMBL/GenBank/DDBJ whole genome shotgun (WGS) entry which is preliminary data.</text>
</comment>
<dbReference type="InterPro" id="IPR052927">
    <property type="entry name" value="DCC_oxidoreductase"/>
</dbReference>
<dbReference type="RefSeq" id="WP_110996986.1">
    <property type="nucleotide sequence ID" value="NZ_QKTW01000002.1"/>
</dbReference>